<keyword evidence="2" id="KW-1185">Reference proteome</keyword>
<proteinExistence type="predicted"/>
<evidence type="ECO:0000313" key="2">
    <source>
        <dbReference type="Proteomes" id="UP000789525"/>
    </source>
</evidence>
<name>A0ACA9K8R6_9GLOM</name>
<evidence type="ECO:0000313" key="1">
    <source>
        <dbReference type="EMBL" id="CAG8459580.1"/>
    </source>
</evidence>
<dbReference type="Proteomes" id="UP000789525">
    <property type="component" value="Unassembled WGS sequence"/>
</dbReference>
<organism evidence="1 2">
    <name type="scientific">Acaulospora colombiana</name>
    <dbReference type="NCBI Taxonomy" id="27376"/>
    <lineage>
        <taxon>Eukaryota</taxon>
        <taxon>Fungi</taxon>
        <taxon>Fungi incertae sedis</taxon>
        <taxon>Mucoromycota</taxon>
        <taxon>Glomeromycotina</taxon>
        <taxon>Glomeromycetes</taxon>
        <taxon>Diversisporales</taxon>
        <taxon>Acaulosporaceae</taxon>
        <taxon>Acaulospora</taxon>
    </lineage>
</organism>
<accession>A0ACA9K8R6</accession>
<comment type="caution">
    <text evidence="1">The sequence shown here is derived from an EMBL/GenBank/DDBJ whole genome shotgun (WGS) entry which is preliminary data.</text>
</comment>
<reference evidence="1" key="1">
    <citation type="submission" date="2021-06" db="EMBL/GenBank/DDBJ databases">
        <authorList>
            <person name="Kallberg Y."/>
            <person name="Tangrot J."/>
            <person name="Rosling A."/>
        </authorList>
    </citation>
    <scope>NUCLEOTIDE SEQUENCE</scope>
    <source>
        <strain evidence="1">CL356</strain>
    </source>
</reference>
<sequence>MPPAAKLARQLYQERIRELKSMVSSTEQKFRAIVTEIEDIRSGKLDAQLSGMLREEQKKKEMSDQREKALEKGEPEEETFENIGIEATASLSEQSGVQKFSDEKMNINEPSEDDEKMVMEGNDTMPLTTHEGKITSDREVTGGHTDTGEKSRASGKFAHNDSSNEVLIKANVEADRPRTPGRDSAEDVALALSPPTPLDVENNEPREVVEDLVSSKTPPRSPEVIMEVNTPMNAHLSADENMDAMMEIDESLEGQVEDLESAKNDQIKESNSDSRTITPALSPQSSQHSTGKLAISPKELSSEENEEIMIPPESDKEETESVESFIAIEPDVAEVIDNAHVSEAEATEITPNQLADTISSPDNDEEVEEVGSPMDEELESGYALPALNLEKIKKELINDARMMEARHKEDVNASVKGDSPTIKTEFKEPLTLVDVTTNTTGPPSTPDESSSLDDKKQKTWMKLVAMILQEISNHRYASVFQNPIREQDAPGYYEIVRQSMDLKTLKRRLRDGVVHDTDQFHRDLMLMFMNASVFNGKETDIHQMATEMKDFVENLINDFRRSESSGISGGVHEPATRRKSMALEVKEAICTPKDDRRNDAIDFQKAKEEFGIDQMMSTGYHFP</sequence>
<gene>
    <name evidence="1" type="ORF">ACOLOM_LOCUS1113</name>
</gene>
<dbReference type="EMBL" id="CAJVPT010001263">
    <property type="protein sequence ID" value="CAG8459580.1"/>
    <property type="molecule type" value="Genomic_DNA"/>
</dbReference>
<protein>
    <submittedName>
        <fullName evidence="1">9342_t:CDS:1</fullName>
    </submittedName>
</protein>